<keyword evidence="3" id="KW-0349">Heme</keyword>
<dbReference type="GO" id="GO:0046872">
    <property type="term" value="F:metal ion binding"/>
    <property type="evidence" value="ECO:0007669"/>
    <property type="project" value="UniProtKB-KW"/>
</dbReference>
<dbReference type="SUPFAM" id="SSF47571">
    <property type="entry name" value="Cloroperoxidase"/>
    <property type="match status" value="1"/>
</dbReference>
<dbReference type="EMBL" id="KZ805345">
    <property type="protein sequence ID" value="PVI02286.1"/>
    <property type="molecule type" value="Genomic_DNA"/>
</dbReference>
<organism evidence="9 10">
    <name type="scientific">Periconia macrospinosa</name>
    <dbReference type="NCBI Taxonomy" id="97972"/>
    <lineage>
        <taxon>Eukaryota</taxon>
        <taxon>Fungi</taxon>
        <taxon>Dikarya</taxon>
        <taxon>Ascomycota</taxon>
        <taxon>Pezizomycotina</taxon>
        <taxon>Dothideomycetes</taxon>
        <taxon>Pleosporomycetidae</taxon>
        <taxon>Pleosporales</taxon>
        <taxon>Massarineae</taxon>
        <taxon>Periconiaceae</taxon>
        <taxon>Periconia</taxon>
    </lineage>
</organism>
<dbReference type="STRING" id="97972.A0A2V1DW64"/>
<evidence type="ECO:0000313" key="10">
    <source>
        <dbReference type="Proteomes" id="UP000244855"/>
    </source>
</evidence>
<protein>
    <submittedName>
        <fullName evidence="9">Cloroperoxidase</fullName>
    </submittedName>
</protein>
<evidence type="ECO:0000259" key="8">
    <source>
        <dbReference type="PROSITE" id="PS51405"/>
    </source>
</evidence>
<keyword evidence="6" id="KW-0408">Iron</keyword>
<accession>A0A2V1DW64</accession>
<dbReference type="InterPro" id="IPR000028">
    <property type="entry name" value="Chloroperoxidase"/>
</dbReference>
<evidence type="ECO:0000256" key="5">
    <source>
        <dbReference type="ARBA" id="ARBA00023002"/>
    </source>
</evidence>
<dbReference type="InterPro" id="IPR036851">
    <property type="entry name" value="Chloroperoxidase-like_sf"/>
</dbReference>
<proteinExistence type="inferred from homology"/>
<evidence type="ECO:0000256" key="6">
    <source>
        <dbReference type="ARBA" id="ARBA00023004"/>
    </source>
</evidence>
<comment type="cofactor">
    <cofactor evidence="1">
        <name>heme b</name>
        <dbReference type="ChEBI" id="CHEBI:60344"/>
    </cofactor>
</comment>
<sequence length="245" mass="26229">MKIYAPLSFAANAFAFASYSEIRPYVPPTGSDSRSPCPGLNVLANHGYLPHNGLSISGPQIVEAFSNAMNFDTAVSQGAVDFIFGALSLNTTTAHIDLEQLFVPNVTDAKTSVARDDYKHPINPGRIAFALEASGPQSDVTPTTWGKTRIALEDLDKGQPLYSLDITGGAGTGALMFLSVSQDPKNNGNYANVTARKDFVRVFYQEERLPVELGWKRRSIMPSAADLTGITTAILEARNSGAGSK</sequence>
<feature type="domain" description="Heme haloperoxidase family profile" evidence="8">
    <location>
        <begin position="21"/>
        <end position="229"/>
    </location>
</feature>
<name>A0A2V1DW64_9PLEO</name>
<evidence type="ECO:0000256" key="2">
    <source>
        <dbReference type="ARBA" id="ARBA00022559"/>
    </source>
</evidence>
<dbReference type="PROSITE" id="PS51405">
    <property type="entry name" value="HEME_HALOPEROXIDASE"/>
    <property type="match status" value="1"/>
</dbReference>
<keyword evidence="10" id="KW-1185">Reference proteome</keyword>
<dbReference type="PANTHER" id="PTHR33577">
    <property type="entry name" value="STERIGMATOCYSTIN BIOSYNTHESIS PEROXIDASE STCC-RELATED"/>
    <property type="match status" value="1"/>
</dbReference>
<dbReference type="Gene3D" id="1.10.489.10">
    <property type="entry name" value="Chloroperoxidase-like"/>
    <property type="match status" value="1"/>
</dbReference>
<gene>
    <name evidence="9" type="ORF">DM02DRAFT_727357</name>
</gene>
<dbReference type="AlphaFoldDB" id="A0A2V1DW64"/>
<keyword evidence="4" id="KW-0479">Metal-binding</keyword>
<reference evidence="9 10" key="1">
    <citation type="journal article" date="2018" name="Sci. Rep.">
        <title>Comparative genomics provides insights into the lifestyle and reveals functional heterogeneity of dark septate endophytic fungi.</title>
        <authorList>
            <person name="Knapp D.G."/>
            <person name="Nemeth J.B."/>
            <person name="Barry K."/>
            <person name="Hainaut M."/>
            <person name="Henrissat B."/>
            <person name="Johnson J."/>
            <person name="Kuo A."/>
            <person name="Lim J.H.P."/>
            <person name="Lipzen A."/>
            <person name="Nolan M."/>
            <person name="Ohm R.A."/>
            <person name="Tamas L."/>
            <person name="Grigoriev I.V."/>
            <person name="Spatafora J.W."/>
            <person name="Nagy L.G."/>
            <person name="Kovacs G.M."/>
        </authorList>
    </citation>
    <scope>NUCLEOTIDE SEQUENCE [LARGE SCALE GENOMIC DNA]</scope>
    <source>
        <strain evidence="9 10">DSE2036</strain>
    </source>
</reference>
<dbReference type="Proteomes" id="UP000244855">
    <property type="component" value="Unassembled WGS sequence"/>
</dbReference>
<evidence type="ECO:0000256" key="3">
    <source>
        <dbReference type="ARBA" id="ARBA00022617"/>
    </source>
</evidence>
<dbReference type="GO" id="GO:0004601">
    <property type="term" value="F:peroxidase activity"/>
    <property type="evidence" value="ECO:0007669"/>
    <property type="project" value="UniProtKB-KW"/>
</dbReference>
<comment type="similarity">
    <text evidence="7">Belongs to the chloroperoxidase family.</text>
</comment>
<evidence type="ECO:0000256" key="7">
    <source>
        <dbReference type="ARBA" id="ARBA00025795"/>
    </source>
</evidence>
<dbReference type="PANTHER" id="PTHR33577:SF9">
    <property type="entry name" value="PEROXIDASE STCC"/>
    <property type="match status" value="1"/>
</dbReference>
<dbReference type="OrthoDB" id="407298at2759"/>
<keyword evidence="5" id="KW-0560">Oxidoreductase</keyword>
<evidence type="ECO:0000313" key="9">
    <source>
        <dbReference type="EMBL" id="PVI02286.1"/>
    </source>
</evidence>
<keyword evidence="2 9" id="KW-0575">Peroxidase</keyword>
<evidence type="ECO:0000256" key="4">
    <source>
        <dbReference type="ARBA" id="ARBA00022723"/>
    </source>
</evidence>
<dbReference type="Pfam" id="PF01328">
    <property type="entry name" value="Peroxidase_2"/>
    <property type="match status" value="1"/>
</dbReference>
<evidence type="ECO:0000256" key="1">
    <source>
        <dbReference type="ARBA" id="ARBA00001970"/>
    </source>
</evidence>